<dbReference type="GO" id="GO:0008237">
    <property type="term" value="F:metallopeptidase activity"/>
    <property type="evidence" value="ECO:0007669"/>
    <property type="project" value="UniProtKB-KW"/>
</dbReference>
<keyword evidence="1" id="KW-0812">Transmembrane</keyword>
<keyword evidence="1" id="KW-0472">Membrane</keyword>
<dbReference type="EMBL" id="LXQA010020009">
    <property type="protein sequence ID" value="MCH91242.1"/>
    <property type="molecule type" value="Genomic_DNA"/>
</dbReference>
<keyword evidence="1" id="KW-1133">Transmembrane helix</keyword>
<keyword evidence="2" id="KW-0645">Protease</keyword>
<keyword evidence="3" id="KW-1185">Reference proteome</keyword>
<name>A0A392MVC1_9FABA</name>
<feature type="transmembrane region" description="Helical" evidence="1">
    <location>
        <begin position="112"/>
        <end position="130"/>
    </location>
</feature>
<organism evidence="2 3">
    <name type="scientific">Trifolium medium</name>
    <dbReference type="NCBI Taxonomy" id="97028"/>
    <lineage>
        <taxon>Eukaryota</taxon>
        <taxon>Viridiplantae</taxon>
        <taxon>Streptophyta</taxon>
        <taxon>Embryophyta</taxon>
        <taxon>Tracheophyta</taxon>
        <taxon>Spermatophyta</taxon>
        <taxon>Magnoliopsida</taxon>
        <taxon>eudicotyledons</taxon>
        <taxon>Gunneridae</taxon>
        <taxon>Pentapetalae</taxon>
        <taxon>rosids</taxon>
        <taxon>fabids</taxon>
        <taxon>Fabales</taxon>
        <taxon>Fabaceae</taxon>
        <taxon>Papilionoideae</taxon>
        <taxon>50 kb inversion clade</taxon>
        <taxon>NPAAA clade</taxon>
        <taxon>Hologalegina</taxon>
        <taxon>IRL clade</taxon>
        <taxon>Trifolieae</taxon>
        <taxon>Trifolium</taxon>
    </lineage>
</organism>
<dbReference type="AlphaFoldDB" id="A0A392MVC1"/>
<evidence type="ECO:0000313" key="3">
    <source>
        <dbReference type="Proteomes" id="UP000265520"/>
    </source>
</evidence>
<dbReference type="Proteomes" id="UP000265520">
    <property type="component" value="Unassembled WGS sequence"/>
</dbReference>
<protein>
    <submittedName>
        <fullName evidence="2">ATP-dependent zinc metalloprotease FtsH-like</fullName>
    </submittedName>
</protein>
<keyword evidence="2" id="KW-0378">Hydrolase</keyword>
<feature type="non-terminal residue" evidence="2">
    <location>
        <position position="180"/>
    </location>
</feature>
<sequence>MSEYPHPVASSISSRVVAELGAVTVVVGLAAILVGGFLSAAVFVVTSFIFVATVYVAWPIAQPILKFFLRVAGSMLERVWDKILDFFLDGGFLSKIYELCTLAGLASSAQTLALTLPIVVGMVLLVRFTLSRKPKNFRKWDLWQGMNFSLSKAEARVDGSTGIRFSDVAGIDDAVDELQE</sequence>
<evidence type="ECO:0000313" key="2">
    <source>
        <dbReference type="EMBL" id="MCH91242.1"/>
    </source>
</evidence>
<proteinExistence type="predicted"/>
<evidence type="ECO:0000256" key="1">
    <source>
        <dbReference type="SAM" id="Phobius"/>
    </source>
</evidence>
<reference evidence="2 3" key="1">
    <citation type="journal article" date="2018" name="Front. Plant Sci.">
        <title>Red Clover (Trifolium pratense) and Zigzag Clover (T. medium) - A Picture of Genomic Similarities and Differences.</title>
        <authorList>
            <person name="Dluhosova J."/>
            <person name="Istvanek J."/>
            <person name="Nedelnik J."/>
            <person name="Repkova J."/>
        </authorList>
    </citation>
    <scope>NUCLEOTIDE SEQUENCE [LARGE SCALE GENOMIC DNA]</scope>
    <source>
        <strain evidence="3">cv. 10/8</strain>
        <tissue evidence="2">Leaf</tissue>
    </source>
</reference>
<comment type="caution">
    <text evidence="2">The sequence shown here is derived from an EMBL/GenBank/DDBJ whole genome shotgun (WGS) entry which is preliminary data.</text>
</comment>
<keyword evidence="2" id="KW-0482">Metalloprotease</keyword>
<feature type="transmembrane region" description="Helical" evidence="1">
    <location>
        <begin position="12"/>
        <end position="34"/>
    </location>
</feature>
<dbReference type="GO" id="GO:0006508">
    <property type="term" value="P:proteolysis"/>
    <property type="evidence" value="ECO:0007669"/>
    <property type="project" value="UniProtKB-KW"/>
</dbReference>
<feature type="transmembrane region" description="Helical" evidence="1">
    <location>
        <begin position="40"/>
        <end position="65"/>
    </location>
</feature>
<accession>A0A392MVC1</accession>